<dbReference type="EMBL" id="VEVO01000004">
    <property type="protein sequence ID" value="KAF0043044.1"/>
    <property type="molecule type" value="Genomic_DNA"/>
</dbReference>
<name>A0A6A4TIK8_SCOMX</name>
<accession>A0A6A4TIK8</accession>
<dbReference type="AlphaFoldDB" id="A0A6A4TIK8"/>
<reference evidence="1 2" key="1">
    <citation type="submission" date="2019-06" db="EMBL/GenBank/DDBJ databases">
        <title>Draft genomes of female and male turbot (Scophthalmus maximus).</title>
        <authorList>
            <person name="Xu H."/>
            <person name="Xu X.-W."/>
            <person name="Shao C."/>
            <person name="Chen S."/>
        </authorList>
    </citation>
    <scope>NUCLEOTIDE SEQUENCE [LARGE SCALE GENOMIC DNA]</scope>
    <source>
        <strain evidence="1">Ysfricsl-2016a</strain>
        <tissue evidence="1">Blood</tissue>
    </source>
</reference>
<dbReference type="Proteomes" id="UP000438429">
    <property type="component" value="Unassembled WGS sequence"/>
</dbReference>
<comment type="caution">
    <text evidence="1">The sequence shown here is derived from an EMBL/GenBank/DDBJ whole genome shotgun (WGS) entry which is preliminary data.</text>
</comment>
<evidence type="ECO:0000313" key="1">
    <source>
        <dbReference type="EMBL" id="KAF0043044.1"/>
    </source>
</evidence>
<sequence>MISGVTRLNLVTSGFEQIAYLNPDTLRQEGRPLQHHQLLLLHVCDSLVALEKWGSCVFPDGQVSKSRDESKPRAWKSSAHLRKPLLL</sequence>
<organism evidence="1 2">
    <name type="scientific">Scophthalmus maximus</name>
    <name type="common">Turbot</name>
    <name type="synonym">Psetta maxima</name>
    <dbReference type="NCBI Taxonomy" id="52904"/>
    <lineage>
        <taxon>Eukaryota</taxon>
        <taxon>Metazoa</taxon>
        <taxon>Chordata</taxon>
        <taxon>Craniata</taxon>
        <taxon>Vertebrata</taxon>
        <taxon>Euteleostomi</taxon>
        <taxon>Actinopterygii</taxon>
        <taxon>Neopterygii</taxon>
        <taxon>Teleostei</taxon>
        <taxon>Neoteleostei</taxon>
        <taxon>Acanthomorphata</taxon>
        <taxon>Carangaria</taxon>
        <taxon>Pleuronectiformes</taxon>
        <taxon>Pleuronectoidei</taxon>
        <taxon>Scophthalmidae</taxon>
        <taxon>Scophthalmus</taxon>
    </lineage>
</organism>
<evidence type="ECO:0000313" key="2">
    <source>
        <dbReference type="Proteomes" id="UP000438429"/>
    </source>
</evidence>
<proteinExistence type="predicted"/>
<protein>
    <submittedName>
        <fullName evidence="1">Uncharacterized protein</fullName>
    </submittedName>
</protein>
<gene>
    <name evidence="1" type="ORF">F2P81_004381</name>
</gene>